<feature type="compositionally biased region" description="Pro residues" evidence="1">
    <location>
        <begin position="29"/>
        <end position="46"/>
    </location>
</feature>
<comment type="caution">
    <text evidence="2">The sequence shown here is derived from an EMBL/GenBank/DDBJ whole genome shotgun (WGS) entry which is preliminary data.</text>
</comment>
<gene>
    <name evidence="2" type="ORF">CH35J_008515</name>
</gene>
<name>A0A4V4NBF5_9PEZI</name>
<dbReference type="OrthoDB" id="5380416at2759"/>
<feature type="compositionally biased region" description="Basic and acidic residues" evidence="1">
    <location>
        <begin position="50"/>
        <end position="68"/>
    </location>
</feature>
<evidence type="ECO:0000313" key="3">
    <source>
        <dbReference type="Proteomes" id="UP000305883"/>
    </source>
</evidence>
<feature type="compositionally biased region" description="Polar residues" evidence="1">
    <location>
        <begin position="145"/>
        <end position="155"/>
    </location>
</feature>
<reference evidence="2 3" key="1">
    <citation type="journal article" date="2019" name="Genome Biol. Evol.">
        <title>Genomic Plasticity Mediated by Transposable Elements in the Plant Pathogenic Fungus Colletotrichum higginsianum.</title>
        <authorList>
            <person name="Tsushima A."/>
            <person name="Gan P."/>
            <person name="Kumakura N."/>
            <person name="Narusaka M."/>
            <person name="Takano Y."/>
            <person name="Narusaka Y."/>
            <person name="Shirasu K."/>
        </authorList>
    </citation>
    <scope>NUCLEOTIDE SEQUENCE [LARGE SCALE GENOMIC DNA]</scope>
    <source>
        <strain evidence="2 3">MAFF305635-RFP</strain>
    </source>
</reference>
<evidence type="ECO:0000256" key="1">
    <source>
        <dbReference type="SAM" id="MobiDB-lite"/>
    </source>
</evidence>
<evidence type="ECO:0000313" key="2">
    <source>
        <dbReference type="EMBL" id="TIC95863.1"/>
    </source>
</evidence>
<dbReference type="AlphaFoldDB" id="A0A4V4NBF5"/>
<dbReference type="EMBL" id="MWPZ01000006">
    <property type="protein sequence ID" value="TIC95863.1"/>
    <property type="molecule type" value="Genomic_DNA"/>
</dbReference>
<protein>
    <submittedName>
        <fullName evidence="2">Uncharacterized protein</fullName>
    </submittedName>
</protein>
<proteinExistence type="predicted"/>
<organism evidence="2 3">
    <name type="scientific">Colletotrichum higginsianum</name>
    <dbReference type="NCBI Taxonomy" id="80884"/>
    <lineage>
        <taxon>Eukaryota</taxon>
        <taxon>Fungi</taxon>
        <taxon>Dikarya</taxon>
        <taxon>Ascomycota</taxon>
        <taxon>Pezizomycotina</taxon>
        <taxon>Sordariomycetes</taxon>
        <taxon>Hypocreomycetidae</taxon>
        <taxon>Glomerellales</taxon>
        <taxon>Glomerellaceae</taxon>
        <taxon>Colletotrichum</taxon>
        <taxon>Colletotrichum destructivum species complex</taxon>
    </lineage>
</organism>
<accession>A0A4V4NBF5</accession>
<dbReference type="Proteomes" id="UP000305883">
    <property type="component" value="Unassembled WGS sequence"/>
</dbReference>
<sequence length="216" mass="23102">MPSTTGASKRFELPKLDFKFGSLTEGTNIPPPLPSPVQEVPTPPQTPRVSETKESDSAVKGKLDEKTNGHAAAVPDSPATTNEGENHSNGNGNGGPPSRPMSRSQGSILDEKKSKRSSGWFKRLRTSETSPPQRRSSVVYEHPNISETSSHTPSKPQAAPQVQGPPPPMIPELSALQAKVDVTDGAVSARICLRTLNNHTDQGLRDNLAAQSWTTL</sequence>
<feature type="compositionally biased region" description="Polar residues" evidence="1">
    <location>
        <begin position="127"/>
        <end position="136"/>
    </location>
</feature>
<feature type="region of interest" description="Disordered" evidence="1">
    <location>
        <begin position="21"/>
        <end position="171"/>
    </location>
</feature>